<name>A0A9Q3UDM1_VIBPH</name>
<proteinExistence type="predicted"/>
<evidence type="ECO:0000313" key="2">
    <source>
        <dbReference type="EMBL" id="MCC3804895.1"/>
    </source>
</evidence>
<dbReference type="EMBL" id="JACVHL010000005">
    <property type="protein sequence ID" value="MCC3804895.1"/>
    <property type="molecule type" value="Genomic_DNA"/>
</dbReference>
<evidence type="ECO:0000313" key="4">
    <source>
        <dbReference type="Proteomes" id="UP000191946"/>
    </source>
</evidence>
<feature type="signal peptide" evidence="1">
    <location>
        <begin position="1"/>
        <end position="18"/>
    </location>
</feature>
<comment type="caution">
    <text evidence="2">The sequence shown here is derived from an EMBL/GenBank/DDBJ whole genome shotgun (WGS) entry which is preliminary data.</text>
</comment>
<evidence type="ECO:0000313" key="5">
    <source>
        <dbReference type="Proteomes" id="UP000726777"/>
    </source>
</evidence>
<evidence type="ECO:0000313" key="3">
    <source>
        <dbReference type="EMBL" id="OQJ94941.1"/>
    </source>
</evidence>
<keyword evidence="1" id="KW-0732">Signal</keyword>
<dbReference type="AlphaFoldDB" id="A0A9Q3UDM1"/>
<dbReference type="EMBL" id="LHQV01000036">
    <property type="protein sequence ID" value="OQJ94941.1"/>
    <property type="molecule type" value="Genomic_DNA"/>
</dbReference>
<dbReference type="Proteomes" id="UP000191946">
    <property type="component" value="Unassembled WGS sequence"/>
</dbReference>
<feature type="chain" id="PRO_5044699698" description="C-type lysozyme inhibitor domain-containing protein" evidence="1">
    <location>
        <begin position="19"/>
        <end position="122"/>
    </location>
</feature>
<reference evidence="2" key="2">
    <citation type="submission" date="2020-09" db="EMBL/GenBank/DDBJ databases">
        <title>Genome sequence of Vibrio parahaemolyticus isolates.</title>
        <authorList>
            <person name="Hammerl J.A."/>
            <person name="Strauch E."/>
        </authorList>
    </citation>
    <scope>NUCLEOTIDE SEQUENCE</scope>
    <source>
        <strain evidence="2">17-VB00146</strain>
    </source>
</reference>
<sequence length="122" mass="13934">MKSAIILLFSLISSYAFGVEFDKTQTSYECGDHRVQIMSDRVVFIKFPNKPAQDEFVVEGQFRNSPIINVSTEANWGEKGSKWFFSLHRYDTPTLSGAWLRPDIGIDEWSLLSAFSSDCRIL</sequence>
<keyword evidence="4" id="KW-1185">Reference proteome</keyword>
<accession>A0A9Q3UDM1</accession>
<protein>
    <recommendedName>
        <fullName evidence="6">C-type lysozyme inhibitor domain-containing protein</fullName>
    </recommendedName>
</protein>
<evidence type="ECO:0008006" key="6">
    <source>
        <dbReference type="Google" id="ProtNLM"/>
    </source>
</evidence>
<gene>
    <name evidence="3" type="ORF">AKG60_27405</name>
    <name evidence="2" type="ORF">IB292_07535</name>
</gene>
<evidence type="ECO:0000256" key="1">
    <source>
        <dbReference type="SAM" id="SignalP"/>
    </source>
</evidence>
<organism evidence="2 5">
    <name type="scientific">Vibrio parahaemolyticus</name>
    <dbReference type="NCBI Taxonomy" id="670"/>
    <lineage>
        <taxon>Bacteria</taxon>
        <taxon>Pseudomonadati</taxon>
        <taxon>Pseudomonadota</taxon>
        <taxon>Gammaproteobacteria</taxon>
        <taxon>Vibrionales</taxon>
        <taxon>Vibrionaceae</taxon>
        <taxon>Vibrio</taxon>
    </lineage>
</organism>
<reference evidence="3 4" key="1">
    <citation type="submission" date="2015-08" db="EMBL/GenBank/DDBJ databases">
        <title>Draft Genome Sequences of Vibrio parahaemolyticus Strains.</title>
        <authorList>
            <person name="Gonzalez-Escalona N."/>
            <person name="DePaola A."/>
        </authorList>
    </citation>
    <scope>NUCLEOTIDE SEQUENCE [LARGE SCALE GENOMIC DNA]</scope>
    <source>
        <strain evidence="3 4">CFSAN001621</strain>
    </source>
</reference>
<dbReference type="RefSeq" id="WP_109883252.1">
    <property type="nucleotide sequence ID" value="NZ_CANUIN010000026.1"/>
</dbReference>
<dbReference type="Proteomes" id="UP000726777">
    <property type="component" value="Unassembled WGS sequence"/>
</dbReference>